<dbReference type="Gene3D" id="3.90.550.10">
    <property type="entry name" value="Spore Coat Polysaccharide Biosynthesis Protein SpsA, Chain A"/>
    <property type="match status" value="1"/>
</dbReference>
<dbReference type="RefSeq" id="WP_015634702.1">
    <property type="nucleotide sequence ID" value="NC_021237.1"/>
</dbReference>
<dbReference type="HOGENOM" id="CLU_061980_4_1_6"/>
<sequence length="203" mass="21479">MSRRPCAIILAAGQGRRFRQVAGAGQDKLLAPCRGRDGVQRPVLEQVLVSLPVDVARRVLVTTADRPQVVDLARAYGCQVLVLESVGMGHSLAAAVAACADAHGWMVWLGDMPFILPATASRVMEAMTEEGISVPRLGDELGHPVGFGRSYGAALQGLSGDRGARPLFASGRVVEVSVTDPGVTWDVDVPQALLFPDCQVLQV</sequence>
<accession>A0A2C9EIZ7</accession>
<dbReference type="Pfam" id="PF12804">
    <property type="entry name" value="NTP_transf_3"/>
    <property type="match status" value="1"/>
</dbReference>
<evidence type="ECO:0000313" key="3">
    <source>
        <dbReference type="EMBL" id="AGL83605.1"/>
    </source>
</evidence>
<dbReference type="SUPFAM" id="SSF53448">
    <property type="entry name" value="Nucleotide-diphospho-sugar transferases"/>
    <property type="match status" value="1"/>
</dbReference>
<dbReference type="AlphaFoldDB" id="A0A2C9EIZ7"/>
<dbReference type="KEGG" id="pprc:PFLCHA0_c18230"/>
<protein>
    <recommendedName>
        <fullName evidence="2">MobA-like NTP transferase domain-containing protein</fullName>
    </recommendedName>
</protein>
<dbReference type="eggNOG" id="COG2068">
    <property type="taxonomic scope" value="Bacteria"/>
</dbReference>
<name>A0A2C9EIZ7_PSEPH</name>
<dbReference type="InterPro" id="IPR025877">
    <property type="entry name" value="MobA-like_NTP_Trfase"/>
</dbReference>
<gene>
    <name evidence="3" type="ORF">PFLCHA0_c18230</name>
</gene>
<keyword evidence="1" id="KW-0460">Magnesium</keyword>
<dbReference type="GO" id="GO:0016779">
    <property type="term" value="F:nucleotidyltransferase activity"/>
    <property type="evidence" value="ECO:0007669"/>
    <property type="project" value="UniProtKB-ARBA"/>
</dbReference>
<dbReference type="Proteomes" id="UP000013940">
    <property type="component" value="Chromosome"/>
</dbReference>
<evidence type="ECO:0000313" key="4">
    <source>
        <dbReference type="Proteomes" id="UP000013940"/>
    </source>
</evidence>
<reference evidence="4" key="1">
    <citation type="journal article" date="2014" name="Genome Announc.">
        <title>Full-genome sequence of the plant growth-promoting bacterium Pseudomonas protegens CHA0.</title>
        <authorList>
            <person name="Jousset A."/>
            <person name="Schuldes J."/>
            <person name="Keel C."/>
            <person name="Maurhofer M."/>
            <person name="Daniel R."/>
            <person name="Scheu S."/>
            <person name="Thuermer A."/>
        </authorList>
    </citation>
    <scope>NUCLEOTIDE SEQUENCE [LARGE SCALE GENOMIC DNA]</scope>
    <source>
        <strain evidence="4">DSM 19095 / LMG 27888 / CFBP 6595 / CHA0</strain>
    </source>
</reference>
<evidence type="ECO:0000259" key="2">
    <source>
        <dbReference type="Pfam" id="PF12804"/>
    </source>
</evidence>
<evidence type="ECO:0000256" key="1">
    <source>
        <dbReference type="ARBA" id="ARBA00022842"/>
    </source>
</evidence>
<dbReference type="InterPro" id="IPR029044">
    <property type="entry name" value="Nucleotide-diphossugar_trans"/>
</dbReference>
<dbReference type="GeneID" id="57474806"/>
<dbReference type="CDD" id="cd04182">
    <property type="entry name" value="GT_2_like_f"/>
    <property type="match status" value="1"/>
</dbReference>
<feature type="domain" description="MobA-like NTP transferase" evidence="2">
    <location>
        <begin position="7"/>
        <end position="170"/>
    </location>
</feature>
<dbReference type="PANTHER" id="PTHR43777">
    <property type="entry name" value="MOLYBDENUM COFACTOR CYTIDYLYLTRANSFERASE"/>
    <property type="match status" value="1"/>
</dbReference>
<dbReference type="PANTHER" id="PTHR43777:SF1">
    <property type="entry name" value="MOLYBDENUM COFACTOR CYTIDYLYLTRANSFERASE"/>
    <property type="match status" value="1"/>
</dbReference>
<proteinExistence type="predicted"/>
<dbReference type="EMBL" id="CP003190">
    <property type="protein sequence ID" value="AGL83605.1"/>
    <property type="molecule type" value="Genomic_DNA"/>
</dbReference>
<organism evidence="3 4">
    <name type="scientific">Pseudomonas protegens (strain DSM 19095 / LMG 27888 / CFBP 6595 / CHA0)</name>
    <dbReference type="NCBI Taxonomy" id="1124983"/>
    <lineage>
        <taxon>Bacteria</taxon>
        <taxon>Pseudomonadati</taxon>
        <taxon>Pseudomonadota</taxon>
        <taxon>Gammaproteobacteria</taxon>
        <taxon>Pseudomonadales</taxon>
        <taxon>Pseudomonadaceae</taxon>
        <taxon>Pseudomonas</taxon>
    </lineage>
</organism>